<keyword evidence="4 5" id="KW-0472">Membrane</keyword>
<feature type="transmembrane region" description="Helical" evidence="5">
    <location>
        <begin position="328"/>
        <end position="348"/>
    </location>
</feature>
<evidence type="ECO:0000256" key="1">
    <source>
        <dbReference type="ARBA" id="ARBA00004141"/>
    </source>
</evidence>
<feature type="transmembrane region" description="Helical" evidence="5">
    <location>
        <begin position="146"/>
        <end position="168"/>
    </location>
</feature>
<comment type="subcellular location">
    <subcellularLocation>
        <location evidence="1">Membrane</location>
        <topology evidence="1">Multi-pass membrane protein</topology>
    </subcellularLocation>
</comment>
<organism evidence="7 8">
    <name type="scientific">Habropoda laboriosa</name>
    <dbReference type="NCBI Taxonomy" id="597456"/>
    <lineage>
        <taxon>Eukaryota</taxon>
        <taxon>Metazoa</taxon>
        <taxon>Ecdysozoa</taxon>
        <taxon>Arthropoda</taxon>
        <taxon>Hexapoda</taxon>
        <taxon>Insecta</taxon>
        <taxon>Pterygota</taxon>
        <taxon>Neoptera</taxon>
        <taxon>Endopterygota</taxon>
        <taxon>Hymenoptera</taxon>
        <taxon>Apocrita</taxon>
        <taxon>Aculeata</taxon>
        <taxon>Apoidea</taxon>
        <taxon>Anthophila</taxon>
        <taxon>Apidae</taxon>
        <taxon>Habropoda</taxon>
    </lineage>
</organism>
<protein>
    <submittedName>
        <fullName evidence="7">Proton-coupled amino acid transporter 1</fullName>
    </submittedName>
</protein>
<evidence type="ECO:0000256" key="3">
    <source>
        <dbReference type="ARBA" id="ARBA00022989"/>
    </source>
</evidence>
<feature type="transmembrane region" description="Helical" evidence="5">
    <location>
        <begin position="288"/>
        <end position="308"/>
    </location>
</feature>
<evidence type="ECO:0000313" key="8">
    <source>
        <dbReference type="Proteomes" id="UP000053825"/>
    </source>
</evidence>
<dbReference type="GO" id="GO:0015179">
    <property type="term" value="F:L-amino acid transmembrane transporter activity"/>
    <property type="evidence" value="ECO:0007669"/>
    <property type="project" value="TreeGrafter"/>
</dbReference>
<dbReference type="PANTHER" id="PTHR22950:SF680">
    <property type="entry name" value="PROTON-COUPLED AMINO ACID TRANSPORTER 4-LIKE PROTEIN"/>
    <property type="match status" value="1"/>
</dbReference>
<feature type="transmembrane region" description="Helical" evidence="5">
    <location>
        <begin position="368"/>
        <end position="388"/>
    </location>
</feature>
<accession>A0A0L7R8S2</accession>
<name>A0A0L7R8S2_9HYME</name>
<keyword evidence="2 5" id="KW-0812">Transmembrane</keyword>
<evidence type="ECO:0000259" key="6">
    <source>
        <dbReference type="Pfam" id="PF01490"/>
    </source>
</evidence>
<evidence type="ECO:0000313" key="7">
    <source>
        <dbReference type="EMBL" id="KOC67166.1"/>
    </source>
</evidence>
<feature type="domain" description="Amino acid transporter transmembrane" evidence="6">
    <location>
        <begin position="51"/>
        <end position="453"/>
    </location>
</feature>
<feature type="transmembrane region" description="Helical" evidence="5">
    <location>
        <begin position="249"/>
        <end position="267"/>
    </location>
</feature>
<feature type="transmembrane region" description="Helical" evidence="5">
    <location>
        <begin position="394"/>
        <end position="423"/>
    </location>
</feature>
<reference evidence="7 8" key="1">
    <citation type="submission" date="2015-07" db="EMBL/GenBank/DDBJ databases">
        <title>The genome of Habropoda laboriosa.</title>
        <authorList>
            <person name="Pan H."/>
            <person name="Kapheim K."/>
        </authorList>
    </citation>
    <scope>NUCLEOTIDE SEQUENCE [LARGE SCALE GENOMIC DNA]</scope>
    <source>
        <strain evidence="7">0110345459</strain>
    </source>
</reference>
<sequence length="462" mass="51714">KSTNPNNFCSSYDPSQNKNKVYVLELEDKKKSVQEYEEDYDPYNHRVVQHPTTSLETLLHLLKGSLGTGILAMPKAFHNSGYGIGIVATIIIGLFCTYCIRILVSSEYELCKRKRVPSLTYPATAEAALSVGPRPLRPLAKASVHIINLFLMVYQLGSCCVYTVFVATNLKLALKSTLPDIDVRLYMLAILLPLILVNWIRNLKFLAPCSTIANCITFVSFGIILYYIFREPLSFENREVIGNVENFPLYFGTVLFALEAIGVIMPLENEMKHPRTFIRPVGVLNTGMGLIVVLYTCLGFFGYIRYGSAIEGSITFSLEEPEYLAKTVQVLLAIAIFFTHPIQCYVAIDIAWNEYIAPNLEKNSHKLLWEYVVRTSLVLLTFLLAVAIPQLDLFISLFGALCLSGLGLAFPAIIQICTFWNVCGRTEKTLMLAKNMSLILFGLLGLIVGTYTSLRDIIKTFS</sequence>
<feature type="transmembrane region" description="Helical" evidence="5">
    <location>
        <begin position="183"/>
        <end position="200"/>
    </location>
</feature>
<keyword evidence="8" id="KW-1185">Reference proteome</keyword>
<dbReference type="GO" id="GO:0005774">
    <property type="term" value="C:vacuolar membrane"/>
    <property type="evidence" value="ECO:0007669"/>
    <property type="project" value="TreeGrafter"/>
</dbReference>
<dbReference type="EMBL" id="KQ414632">
    <property type="protein sequence ID" value="KOC67166.1"/>
    <property type="molecule type" value="Genomic_DNA"/>
</dbReference>
<gene>
    <name evidence="7" type="ORF">WH47_11823</name>
</gene>
<feature type="non-terminal residue" evidence="7">
    <location>
        <position position="1"/>
    </location>
</feature>
<dbReference type="PANTHER" id="PTHR22950">
    <property type="entry name" value="AMINO ACID TRANSPORTER"/>
    <property type="match status" value="1"/>
</dbReference>
<dbReference type="OrthoDB" id="1684102at2759"/>
<dbReference type="Pfam" id="PF01490">
    <property type="entry name" value="Aa_trans"/>
    <property type="match status" value="1"/>
</dbReference>
<feature type="transmembrane region" description="Helical" evidence="5">
    <location>
        <begin position="212"/>
        <end position="229"/>
    </location>
</feature>
<proteinExistence type="predicted"/>
<dbReference type="Proteomes" id="UP000053825">
    <property type="component" value="Unassembled WGS sequence"/>
</dbReference>
<dbReference type="InterPro" id="IPR013057">
    <property type="entry name" value="AA_transpt_TM"/>
</dbReference>
<feature type="transmembrane region" description="Helical" evidence="5">
    <location>
        <begin position="435"/>
        <end position="454"/>
    </location>
</feature>
<evidence type="ECO:0000256" key="4">
    <source>
        <dbReference type="ARBA" id="ARBA00023136"/>
    </source>
</evidence>
<keyword evidence="3 5" id="KW-1133">Transmembrane helix</keyword>
<evidence type="ECO:0000256" key="5">
    <source>
        <dbReference type="SAM" id="Phobius"/>
    </source>
</evidence>
<feature type="transmembrane region" description="Helical" evidence="5">
    <location>
        <begin position="82"/>
        <end position="104"/>
    </location>
</feature>
<evidence type="ECO:0000256" key="2">
    <source>
        <dbReference type="ARBA" id="ARBA00022692"/>
    </source>
</evidence>
<dbReference type="AlphaFoldDB" id="A0A0L7R8S2"/>
<dbReference type="STRING" id="597456.A0A0L7R8S2"/>